<evidence type="ECO:0000313" key="1">
    <source>
        <dbReference type="EMBL" id="KAF2721188.1"/>
    </source>
</evidence>
<dbReference type="EMBL" id="MU003792">
    <property type="protein sequence ID" value="KAF2721188.1"/>
    <property type="molecule type" value="Genomic_DNA"/>
</dbReference>
<comment type="caution">
    <text evidence="1">The sequence shown here is derived from an EMBL/GenBank/DDBJ whole genome shotgun (WGS) entry which is preliminary data.</text>
</comment>
<sequence>MNAQHSVLWLVQKVLGPDPAAAPPTTDSHPWLFTPAPPPTQSIPQLDLPPLPTPSFTSTHGISSSAPVQISHFDAIERPAPKALIVFTAVFLLVAPLPRSPRPITDNEIFEFSVVTSIETVPTDPLTLNDDRLGMSEIVSEETVPVELMSQSDPVLATNTTLELGFSAISFVETVPADPVTVFDPIASASSQPEADEPDNELDRQVRAAHKVIQDKAQNFLERYVKFRKQFTNALVPDLTQEGITQADTITSGLKQKRGKNKGTIRDFGAKQHKLLMAIAGHEIRPCNA</sequence>
<accession>A0A9P4Q5Y1</accession>
<keyword evidence="2" id="KW-1185">Reference proteome</keyword>
<dbReference type="Proteomes" id="UP000799441">
    <property type="component" value="Unassembled WGS sequence"/>
</dbReference>
<proteinExistence type="predicted"/>
<dbReference type="AlphaFoldDB" id="A0A9P4Q5Y1"/>
<gene>
    <name evidence="1" type="ORF">K431DRAFT_74041</name>
</gene>
<name>A0A9P4Q5Y1_9PEZI</name>
<organism evidence="1 2">
    <name type="scientific">Polychaeton citri CBS 116435</name>
    <dbReference type="NCBI Taxonomy" id="1314669"/>
    <lineage>
        <taxon>Eukaryota</taxon>
        <taxon>Fungi</taxon>
        <taxon>Dikarya</taxon>
        <taxon>Ascomycota</taxon>
        <taxon>Pezizomycotina</taxon>
        <taxon>Dothideomycetes</taxon>
        <taxon>Dothideomycetidae</taxon>
        <taxon>Capnodiales</taxon>
        <taxon>Capnodiaceae</taxon>
        <taxon>Polychaeton</taxon>
    </lineage>
</organism>
<evidence type="ECO:0000313" key="2">
    <source>
        <dbReference type="Proteomes" id="UP000799441"/>
    </source>
</evidence>
<reference evidence="1" key="1">
    <citation type="journal article" date="2020" name="Stud. Mycol.">
        <title>101 Dothideomycetes genomes: a test case for predicting lifestyles and emergence of pathogens.</title>
        <authorList>
            <person name="Haridas S."/>
            <person name="Albert R."/>
            <person name="Binder M."/>
            <person name="Bloem J."/>
            <person name="Labutti K."/>
            <person name="Salamov A."/>
            <person name="Andreopoulos B."/>
            <person name="Baker S."/>
            <person name="Barry K."/>
            <person name="Bills G."/>
            <person name="Bluhm B."/>
            <person name="Cannon C."/>
            <person name="Castanera R."/>
            <person name="Culley D."/>
            <person name="Daum C."/>
            <person name="Ezra D."/>
            <person name="Gonzalez J."/>
            <person name="Henrissat B."/>
            <person name="Kuo A."/>
            <person name="Liang C."/>
            <person name="Lipzen A."/>
            <person name="Lutzoni F."/>
            <person name="Magnuson J."/>
            <person name="Mondo S."/>
            <person name="Nolan M."/>
            <person name="Ohm R."/>
            <person name="Pangilinan J."/>
            <person name="Park H.-J."/>
            <person name="Ramirez L."/>
            <person name="Alfaro M."/>
            <person name="Sun H."/>
            <person name="Tritt A."/>
            <person name="Yoshinaga Y."/>
            <person name="Zwiers L.-H."/>
            <person name="Turgeon B."/>
            <person name="Goodwin S."/>
            <person name="Spatafora J."/>
            <person name="Crous P."/>
            <person name="Grigoriev I."/>
        </authorList>
    </citation>
    <scope>NUCLEOTIDE SEQUENCE</scope>
    <source>
        <strain evidence="1">CBS 116435</strain>
    </source>
</reference>
<protein>
    <submittedName>
        <fullName evidence="1">Uncharacterized protein</fullName>
    </submittedName>
</protein>